<dbReference type="HOGENOM" id="CLU_3178853_0_0_3"/>
<dbReference type="KEGG" id="amr:AM1_D0005"/>
<organism evidence="1 2">
    <name type="scientific">Acaryochloris marina (strain MBIC 11017)</name>
    <dbReference type="NCBI Taxonomy" id="329726"/>
    <lineage>
        <taxon>Bacteria</taxon>
        <taxon>Bacillati</taxon>
        <taxon>Cyanobacteriota</taxon>
        <taxon>Cyanophyceae</taxon>
        <taxon>Acaryochloridales</taxon>
        <taxon>Acaryochloridaceae</taxon>
        <taxon>Acaryochloris</taxon>
    </lineage>
</organism>
<dbReference type="AlphaFoldDB" id="A8ZNB6"/>
<gene>
    <name evidence="1" type="ordered locus">AM1_D0005</name>
</gene>
<evidence type="ECO:0000313" key="1">
    <source>
        <dbReference type="EMBL" id="ABW32502.1"/>
    </source>
</evidence>
<dbReference type="Proteomes" id="UP000000268">
    <property type="component" value="Plasmid pREB4"/>
</dbReference>
<reference evidence="1 2" key="1">
    <citation type="journal article" date="2008" name="Proc. Natl. Acad. Sci. U.S.A.">
        <title>Niche adaptation and genome expansion in the chlorophyll d-producing cyanobacterium Acaryochloris marina.</title>
        <authorList>
            <person name="Swingley W.D."/>
            <person name="Chen M."/>
            <person name="Cheung P.C."/>
            <person name="Conrad A.L."/>
            <person name="Dejesa L.C."/>
            <person name="Hao J."/>
            <person name="Honchak B.M."/>
            <person name="Karbach L.E."/>
            <person name="Kurdoglu A."/>
            <person name="Lahiri S."/>
            <person name="Mastrian S.D."/>
            <person name="Miyashita H."/>
            <person name="Page L."/>
            <person name="Ramakrishna P."/>
            <person name="Satoh S."/>
            <person name="Sattley W.M."/>
            <person name="Shimada Y."/>
            <person name="Taylor H.L."/>
            <person name="Tomo T."/>
            <person name="Tsuchiya T."/>
            <person name="Wang Z.T."/>
            <person name="Raymond J."/>
            <person name="Mimuro M."/>
            <person name="Blankenship R.E."/>
            <person name="Touchman J.W."/>
        </authorList>
    </citation>
    <scope>NUCLEOTIDE SEQUENCE [LARGE SCALE GENOMIC DNA]</scope>
    <source>
        <strain evidence="2">MBIC 11017</strain>
        <plasmid evidence="2">Plasmid pREB4</plasmid>
    </source>
</reference>
<proteinExistence type="predicted"/>
<evidence type="ECO:0000313" key="2">
    <source>
        <dbReference type="Proteomes" id="UP000000268"/>
    </source>
</evidence>
<protein>
    <submittedName>
        <fullName evidence="1">Uncharacterized protein</fullName>
    </submittedName>
</protein>
<keyword evidence="2" id="KW-1185">Reference proteome</keyword>
<sequence>MLSQQVKVKLRVARPILEPLLFTKGMMMKSSRNAECSPLMIRYKGS</sequence>
<accession>A8ZNB6</accession>
<name>A8ZNB6_ACAM1</name>
<dbReference type="EMBL" id="CP000841">
    <property type="protein sequence ID" value="ABW32502.1"/>
    <property type="molecule type" value="Genomic_DNA"/>
</dbReference>
<keyword evidence="1" id="KW-0614">Plasmid</keyword>
<geneLocation type="plasmid" evidence="1 2">
    <name>pREB4</name>
</geneLocation>